<dbReference type="InterPro" id="IPR046347">
    <property type="entry name" value="bZIP_sf"/>
</dbReference>
<dbReference type="Pfam" id="PF00170">
    <property type="entry name" value="bZIP_1"/>
    <property type="match status" value="1"/>
</dbReference>
<feature type="region of interest" description="Disordered" evidence="5">
    <location>
        <begin position="1"/>
        <end position="31"/>
    </location>
</feature>
<evidence type="ECO:0000256" key="4">
    <source>
        <dbReference type="ARBA" id="ARBA00023242"/>
    </source>
</evidence>
<dbReference type="GO" id="GO:0005634">
    <property type="term" value="C:nucleus"/>
    <property type="evidence" value="ECO:0007669"/>
    <property type="project" value="UniProtKB-SubCell"/>
</dbReference>
<evidence type="ECO:0000256" key="5">
    <source>
        <dbReference type="SAM" id="MobiDB-lite"/>
    </source>
</evidence>
<evidence type="ECO:0000256" key="1">
    <source>
        <dbReference type="ARBA" id="ARBA00004123"/>
    </source>
</evidence>
<evidence type="ECO:0000256" key="2">
    <source>
        <dbReference type="ARBA" id="ARBA00023015"/>
    </source>
</evidence>
<feature type="compositionally biased region" description="Low complexity" evidence="5">
    <location>
        <begin position="123"/>
        <end position="152"/>
    </location>
</feature>
<sequence length="172" mass="19496">MSTISNIDPRLTSPPNKSRRNEKVGSQRAKQLERNRVAATKCRMKRKREHEQIQRVLNDESTKHDNLVSIVDCLKEEIWCLKNQVFNHVPCNDPQINFELAKIGERVAQNNPAAMRYPSPTFSASSFVSEQSSGDSGGSAIEAAPPIQAAPSEKIDYEEYPDDMFERFIETD</sequence>
<proteinExistence type="predicted"/>
<comment type="subcellular location">
    <subcellularLocation>
        <location evidence="1">Nucleus</location>
    </subcellularLocation>
</comment>
<evidence type="ECO:0000313" key="8">
    <source>
        <dbReference type="Proteomes" id="UP001149165"/>
    </source>
</evidence>
<gene>
    <name evidence="7" type="ORF">N7456_004778</name>
</gene>
<dbReference type="AlphaFoldDB" id="A0A9W9KJW4"/>
<evidence type="ECO:0000256" key="3">
    <source>
        <dbReference type="ARBA" id="ARBA00023163"/>
    </source>
</evidence>
<dbReference type="Gene3D" id="1.20.5.170">
    <property type="match status" value="1"/>
</dbReference>
<dbReference type="InterPro" id="IPR004827">
    <property type="entry name" value="bZIP"/>
</dbReference>
<dbReference type="EMBL" id="JAPQKH010000003">
    <property type="protein sequence ID" value="KAJ5108103.1"/>
    <property type="molecule type" value="Genomic_DNA"/>
</dbReference>
<dbReference type="PANTHER" id="PTHR19304">
    <property type="entry name" value="CYCLIC-AMP RESPONSE ELEMENT BINDING PROTEIN"/>
    <property type="match status" value="1"/>
</dbReference>
<evidence type="ECO:0000259" key="6">
    <source>
        <dbReference type="PROSITE" id="PS50217"/>
    </source>
</evidence>
<feature type="domain" description="BZIP" evidence="6">
    <location>
        <begin position="25"/>
        <end position="88"/>
    </location>
</feature>
<dbReference type="CDD" id="cd14687">
    <property type="entry name" value="bZIP_ATF2"/>
    <property type="match status" value="1"/>
</dbReference>
<evidence type="ECO:0000313" key="7">
    <source>
        <dbReference type="EMBL" id="KAJ5108103.1"/>
    </source>
</evidence>
<keyword evidence="3" id="KW-0804">Transcription</keyword>
<accession>A0A9W9KJW4</accession>
<keyword evidence="4" id="KW-0539">Nucleus</keyword>
<organism evidence="7 8">
    <name type="scientific">Penicillium angulare</name>
    <dbReference type="NCBI Taxonomy" id="116970"/>
    <lineage>
        <taxon>Eukaryota</taxon>
        <taxon>Fungi</taxon>
        <taxon>Dikarya</taxon>
        <taxon>Ascomycota</taxon>
        <taxon>Pezizomycotina</taxon>
        <taxon>Eurotiomycetes</taxon>
        <taxon>Eurotiomycetidae</taxon>
        <taxon>Eurotiales</taxon>
        <taxon>Aspergillaceae</taxon>
        <taxon>Penicillium</taxon>
    </lineage>
</organism>
<reference evidence="7" key="1">
    <citation type="submission" date="2022-11" db="EMBL/GenBank/DDBJ databases">
        <authorList>
            <person name="Petersen C."/>
        </authorList>
    </citation>
    <scope>NUCLEOTIDE SEQUENCE</scope>
    <source>
        <strain evidence="7">IBT 30069</strain>
    </source>
</reference>
<comment type="caution">
    <text evidence="7">The sequence shown here is derived from an EMBL/GenBank/DDBJ whole genome shotgun (WGS) entry which is preliminary data.</text>
</comment>
<dbReference type="SMART" id="SM00338">
    <property type="entry name" value="BRLZ"/>
    <property type="match status" value="1"/>
</dbReference>
<dbReference type="Proteomes" id="UP001149165">
    <property type="component" value="Unassembled WGS sequence"/>
</dbReference>
<feature type="region of interest" description="Disordered" evidence="5">
    <location>
        <begin position="123"/>
        <end position="156"/>
    </location>
</feature>
<dbReference type="PROSITE" id="PS50217">
    <property type="entry name" value="BZIP"/>
    <property type="match status" value="1"/>
</dbReference>
<dbReference type="InterPro" id="IPR051027">
    <property type="entry name" value="bZIP_transcription_factors"/>
</dbReference>
<feature type="compositionally biased region" description="Basic and acidic residues" evidence="5">
    <location>
        <begin position="19"/>
        <end position="31"/>
    </location>
</feature>
<keyword evidence="8" id="KW-1185">Reference proteome</keyword>
<dbReference type="SUPFAM" id="SSF57959">
    <property type="entry name" value="Leucine zipper domain"/>
    <property type="match status" value="1"/>
</dbReference>
<keyword evidence="2" id="KW-0805">Transcription regulation</keyword>
<reference evidence="7" key="2">
    <citation type="journal article" date="2023" name="IMA Fungus">
        <title>Comparative genomic study of the Penicillium genus elucidates a diverse pangenome and 15 lateral gene transfer events.</title>
        <authorList>
            <person name="Petersen C."/>
            <person name="Sorensen T."/>
            <person name="Nielsen M.R."/>
            <person name="Sondergaard T.E."/>
            <person name="Sorensen J.L."/>
            <person name="Fitzpatrick D.A."/>
            <person name="Frisvad J.C."/>
            <person name="Nielsen K.L."/>
        </authorList>
    </citation>
    <scope>NUCLEOTIDE SEQUENCE</scope>
    <source>
        <strain evidence="7">IBT 30069</strain>
    </source>
</reference>
<dbReference type="GO" id="GO:0003700">
    <property type="term" value="F:DNA-binding transcription factor activity"/>
    <property type="evidence" value="ECO:0007669"/>
    <property type="project" value="InterPro"/>
</dbReference>
<dbReference type="OrthoDB" id="295274at2759"/>
<protein>
    <recommendedName>
        <fullName evidence="6">BZIP domain-containing protein</fullName>
    </recommendedName>
</protein>
<dbReference type="PROSITE" id="PS00036">
    <property type="entry name" value="BZIP_BASIC"/>
    <property type="match status" value="1"/>
</dbReference>
<name>A0A9W9KJW4_9EURO</name>